<reference evidence="2 3" key="1">
    <citation type="submission" date="2019-05" db="EMBL/GenBank/DDBJ databases">
        <title>Another draft genome of Portunus trituberculatus and its Hox gene families provides insights of decapod evolution.</title>
        <authorList>
            <person name="Jeong J.-H."/>
            <person name="Song I."/>
            <person name="Kim S."/>
            <person name="Choi T."/>
            <person name="Kim D."/>
            <person name="Ryu S."/>
            <person name="Kim W."/>
        </authorList>
    </citation>
    <scope>NUCLEOTIDE SEQUENCE [LARGE SCALE GENOMIC DNA]</scope>
    <source>
        <tissue evidence="2">Muscle</tissue>
    </source>
</reference>
<keyword evidence="3" id="KW-1185">Reference proteome</keyword>
<protein>
    <recommendedName>
        <fullName evidence="4">BZIP domain-containing protein</fullName>
    </recommendedName>
</protein>
<dbReference type="EMBL" id="VSRR010005355">
    <property type="protein sequence ID" value="MPC42230.1"/>
    <property type="molecule type" value="Genomic_DNA"/>
</dbReference>
<evidence type="ECO:0000256" key="1">
    <source>
        <dbReference type="SAM" id="MobiDB-lite"/>
    </source>
</evidence>
<accession>A0A5B7F489</accession>
<evidence type="ECO:0000313" key="3">
    <source>
        <dbReference type="Proteomes" id="UP000324222"/>
    </source>
</evidence>
<organism evidence="2 3">
    <name type="scientific">Portunus trituberculatus</name>
    <name type="common">Swimming crab</name>
    <name type="synonym">Neptunus trituberculatus</name>
    <dbReference type="NCBI Taxonomy" id="210409"/>
    <lineage>
        <taxon>Eukaryota</taxon>
        <taxon>Metazoa</taxon>
        <taxon>Ecdysozoa</taxon>
        <taxon>Arthropoda</taxon>
        <taxon>Crustacea</taxon>
        <taxon>Multicrustacea</taxon>
        <taxon>Malacostraca</taxon>
        <taxon>Eumalacostraca</taxon>
        <taxon>Eucarida</taxon>
        <taxon>Decapoda</taxon>
        <taxon>Pleocyemata</taxon>
        <taxon>Brachyura</taxon>
        <taxon>Eubrachyura</taxon>
        <taxon>Portunoidea</taxon>
        <taxon>Portunidae</taxon>
        <taxon>Portuninae</taxon>
        <taxon>Portunus</taxon>
    </lineage>
</organism>
<evidence type="ECO:0000313" key="2">
    <source>
        <dbReference type="EMBL" id="MPC42230.1"/>
    </source>
</evidence>
<proteinExistence type="predicted"/>
<dbReference type="Proteomes" id="UP000324222">
    <property type="component" value="Unassembled WGS sequence"/>
</dbReference>
<gene>
    <name evidence="2" type="ORF">E2C01_035846</name>
</gene>
<name>A0A5B7F489_PORTR</name>
<feature type="region of interest" description="Disordered" evidence="1">
    <location>
        <begin position="124"/>
        <end position="197"/>
    </location>
</feature>
<sequence>MKQHWTQLKMSHNEEHYHEDLSRTYFIDMADSTYQLQPMEAMAIPPDPTPFISSTYLTMSEISLDQPLLAPEAEGGDLSDSTIPEVTFDQPLLAPEAEEGDPAVSTMPVVTLDQPLLAPEAEGGVQLPASSQTSREKAVPSTSCGRKSRKRSNENKEGKKKIPKYMQDENDPNLTRQESNSIKNSKNAKKNRDKTERKIQELEQRVDDVEEVNNQLVKENNQQIEQNNQMMKEINMLHSKIRNQNQIIQWYQRREDKMKKLMNSPPNSGMLQ</sequence>
<evidence type="ECO:0008006" key="4">
    <source>
        <dbReference type="Google" id="ProtNLM"/>
    </source>
</evidence>
<comment type="caution">
    <text evidence="2">The sequence shown here is derived from an EMBL/GenBank/DDBJ whole genome shotgun (WGS) entry which is preliminary data.</text>
</comment>
<dbReference type="CDD" id="cd14686">
    <property type="entry name" value="bZIP"/>
    <property type="match status" value="1"/>
</dbReference>
<dbReference type="AlphaFoldDB" id="A0A5B7F489"/>